<dbReference type="EMBL" id="JBBPBK010000007">
    <property type="protein sequence ID" value="KAK9280722.1"/>
    <property type="molecule type" value="Genomic_DNA"/>
</dbReference>
<comment type="similarity">
    <text evidence="11">Belongs to the cytochrome P450 family.</text>
</comment>
<dbReference type="GO" id="GO:0004497">
    <property type="term" value="F:monooxygenase activity"/>
    <property type="evidence" value="ECO:0007669"/>
    <property type="project" value="UniProtKB-KW"/>
</dbReference>
<dbReference type="PRINTS" id="PR00463">
    <property type="entry name" value="EP450I"/>
</dbReference>
<keyword evidence="4 10" id="KW-0479">Metal-binding</keyword>
<dbReference type="GO" id="GO:0005506">
    <property type="term" value="F:iron ion binding"/>
    <property type="evidence" value="ECO:0007669"/>
    <property type="project" value="InterPro"/>
</dbReference>
<keyword evidence="8 11" id="KW-0503">Monooxygenase</keyword>
<proteinExistence type="inferred from homology"/>
<comment type="subcellular location">
    <subcellularLocation>
        <location evidence="1">Membrane</location>
        <topology evidence="1">Single-pass membrane protein</topology>
    </subcellularLocation>
</comment>
<evidence type="ECO:0000256" key="12">
    <source>
        <dbReference type="SAM" id="Phobius"/>
    </source>
</evidence>
<feature type="binding site" description="axial binding residue" evidence="10">
    <location>
        <position position="460"/>
    </location>
    <ligand>
        <name>heme</name>
        <dbReference type="ChEBI" id="CHEBI:30413"/>
    </ligand>
    <ligandPart>
        <name>Fe</name>
        <dbReference type="ChEBI" id="CHEBI:18248"/>
    </ligandPart>
</feature>
<dbReference type="GO" id="GO:0020037">
    <property type="term" value="F:heme binding"/>
    <property type="evidence" value="ECO:0007669"/>
    <property type="project" value="InterPro"/>
</dbReference>
<dbReference type="InterPro" id="IPR002401">
    <property type="entry name" value="Cyt_P450_E_grp-I"/>
</dbReference>
<reference evidence="13 14" key="1">
    <citation type="journal article" date="2024" name="Plant J.">
        <title>Genome sequences and population genomics reveal climatic adaptation and genomic divergence between two closely related sweetgum species.</title>
        <authorList>
            <person name="Xu W.Q."/>
            <person name="Ren C.Q."/>
            <person name="Zhang X.Y."/>
            <person name="Comes H.P."/>
            <person name="Liu X.H."/>
            <person name="Li Y.G."/>
            <person name="Kettle C.J."/>
            <person name="Jalonen R."/>
            <person name="Gaisberger H."/>
            <person name="Ma Y.Z."/>
            <person name="Qiu Y.X."/>
        </authorList>
    </citation>
    <scope>NUCLEOTIDE SEQUENCE [LARGE SCALE GENOMIC DNA]</scope>
    <source>
        <strain evidence="13">Hangzhou</strain>
    </source>
</reference>
<keyword evidence="5 12" id="KW-1133">Transmembrane helix</keyword>
<dbReference type="PANTHER" id="PTHR47947:SF1">
    <property type="entry name" value="CYTOCHROME P450 82E3"/>
    <property type="match status" value="1"/>
</dbReference>
<evidence type="ECO:0000256" key="7">
    <source>
        <dbReference type="ARBA" id="ARBA00023004"/>
    </source>
</evidence>
<organism evidence="13 14">
    <name type="scientific">Liquidambar formosana</name>
    <name type="common">Formosan gum</name>
    <dbReference type="NCBI Taxonomy" id="63359"/>
    <lineage>
        <taxon>Eukaryota</taxon>
        <taxon>Viridiplantae</taxon>
        <taxon>Streptophyta</taxon>
        <taxon>Embryophyta</taxon>
        <taxon>Tracheophyta</taxon>
        <taxon>Spermatophyta</taxon>
        <taxon>Magnoliopsida</taxon>
        <taxon>eudicotyledons</taxon>
        <taxon>Gunneridae</taxon>
        <taxon>Pentapetalae</taxon>
        <taxon>Saxifragales</taxon>
        <taxon>Altingiaceae</taxon>
        <taxon>Liquidambar</taxon>
    </lineage>
</organism>
<dbReference type="PROSITE" id="PS00086">
    <property type="entry name" value="CYTOCHROME_P450"/>
    <property type="match status" value="1"/>
</dbReference>
<dbReference type="PANTHER" id="PTHR47947">
    <property type="entry name" value="CYTOCHROME P450 82C3-RELATED"/>
    <property type="match status" value="1"/>
</dbReference>
<dbReference type="Gene3D" id="1.10.630.10">
    <property type="entry name" value="Cytochrome P450"/>
    <property type="match status" value="1"/>
</dbReference>
<keyword evidence="3 12" id="KW-0812">Transmembrane</keyword>
<comment type="cofactor">
    <cofactor evidence="10">
        <name>heme</name>
        <dbReference type="ChEBI" id="CHEBI:30413"/>
    </cofactor>
</comment>
<evidence type="ECO:0000256" key="6">
    <source>
        <dbReference type="ARBA" id="ARBA00023002"/>
    </source>
</evidence>
<protein>
    <recommendedName>
        <fullName evidence="15">Cytochrome P450</fullName>
    </recommendedName>
</protein>
<dbReference type="Proteomes" id="UP001415857">
    <property type="component" value="Unassembled WGS sequence"/>
</dbReference>
<sequence length="525" mass="59407">MEYLPLLSAIGKLVALILVYTLWRLRSNTQRNYKRSEAPEPWGAMPLMGHLHLLKGPTPPFKTLGAMADKHGPVFAIWLGMRRAFVVSSWEAVKECFNTNDRVFMTRPPSAAAKYMGYNYALFGLAPYGPYWRDMRKIAALELLSNRRLELLKRVRSSEVGTCIKELHSLCEKNGSGSRSTVVDMNQWFGHATLNVLVQMIAGKRYGGVGDDRESQRFRRAMREFMYLTGAFVLSDVIPYIEWMDLQGHVRSMKRNAEELEYFMGSWLEEHKKRRREGVVKEGGDFIDVMLSSFDADALVSGHKSETIIKATALNLILAGTDTTSVTLTWALSLLLNHTEALKTVQEELDIHVGRERWVEEADIKNLVYLQAVIKETYRLYPGGPLNVPREAMEACSIAGYYVPKGTRLIVNIWKLHRDPRVWADPNEFRPERFLTSHAELDVRGQHFEYIPFSSGRRACPGISLGSQMSSFTLACVLQGFNFATPMNAKVDMTEGIGLSLPKATPLEVILTPRLPSNLYQQGCC</sequence>
<dbReference type="InterPro" id="IPR017972">
    <property type="entry name" value="Cyt_P450_CS"/>
</dbReference>
<keyword evidence="7 10" id="KW-0408">Iron</keyword>
<dbReference type="GO" id="GO:0016705">
    <property type="term" value="F:oxidoreductase activity, acting on paired donors, with incorporation or reduction of molecular oxygen"/>
    <property type="evidence" value="ECO:0007669"/>
    <property type="project" value="InterPro"/>
</dbReference>
<comment type="caution">
    <text evidence="13">The sequence shown here is derived from an EMBL/GenBank/DDBJ whole genome shotgun (WGS) entry which is preliminary data.</text>
</comment>
<keyword evidence="14" id="KW-1185">Reference proteome</keyword>
<name>A0AAP0RM22_LIQFO</name>
<dbReference type="Pfam" id="PF00067">
    <property type="entry name" value="p450"/>
    <property type="match status" value="1"/>
</dbReference>
<feature type="transmembrane region" description="Helical" evidence="12">
    <location>
        <begin position="6"/>
        <end position="25"/>
    </location>
</feature>
<gene>
    <name evidence="13" type="ORF">L1049_003610</name>
</gene>
<dbReference type="CDD" id="cd20654">
    <property type="entry name" value="CYP82"/>
    <property type="match status" value="1"/>
</dbReference>
<dbReference type="FunFam" id="1.10.630.10:FF:000026">
    <property type="entry name" value="Cytochrome P450 82C4"/>
    <property type="match status" value="1"/>
</dbReference>
<dbReference type="InterPro" id="IPR050651">
    <property type="entry name" value="Plant_Cytochrome_P450_Monoox"/>
</dbReference>
<dbReference type="SUPFAM" id="SSF48264">
    <property type="entry name" value="Cytochrome P450"/>
    <property type="match status" value="1"/>
</dbReference>
<feature type="transmembrane region" description="Helical" evidence="12">
    <location>
        <begin position="225"/>
        <end position="243"/>
    </location>
</feature>
<accession>A0AAP0RM22</accession>
<evidence type="ECO:0000256" key="4">
    <source>
        <dbReference type="ARBA" id="ARBA00022723"/>
    </source>
</evidence>
<evidence type="ECO:0000256" key="3">
    <source>
        <dbReference type="ARBA" id="ARBA00022692"/>
    </source>
</evidence>
<dbReference type="PRINTS" id="PR00385">
    <property type="entry name" value="P450"/>
</dbReference>
<evidence type="ECO:0000256" key="2">
    <source>
        <dbReference type="ARBA" id="ARBA00022617"/>
    </source>
</evidence>
<keyword evidence="9 12" id="KW-0472">Membrane</keyword>
<dbReference type="InterPro" id="IPR036396">
    <property type="entry name" value="Cyt_P450_sf"/>
</dbReference>
<evidence type="ECO:0000256" key="5">
    <source>
        <dbReference type="ARBA" id="ARBA00022989"/>
    </source>
</evidence>
<evidence type="ECO:0000313" key="14">
    <source>
        <dbReference type="Proteomes" id="UP001415857"/>
    </source>
</evidence>
<evidence type="ECO:0000313" key="13">
    <source>
        <dbReference type="EMBL" id="KAK9280722.1"/>
    </source>
</evidence>
<evidence type="ECO:0008006" key="15">
    <source>
        <dbReference type="Google" id="ProtNLM"/>
    </source>
</evidence>
<evidence type="ECO:0000256" key="11">
    <source>
        <dbReference type="RuleBase" id="RU000461"/>
    </source>
</evidence>
<dbReference type="InterPro" id="IPR001128">
    <property type="entry name" value="Cyt_P450"/>
</dbReference>
<dbReference type="GO" id="GO:0016020">
    <property type="term" value="C:membrane"/>
    <property type="evidence" value="ECO:0007669"/>
    <property type="project" value="UniProtKB-SubCell"/>
</dbReference>
<dbReference type="AlphaFoldDB" id="A0AAP0RM22"/>
<keyword evidence="6 11" id="KW-0560">Oxidoreductase</keyword>
<evidence type="ECO:0000256" key="9">
    <source>
        <dbReference type="ARBA" id="ARBA00023136"/>
    </source>
</evidence>
<keyword evidence="2 10" id="KW-0349">Heme</keyword>
<evidence type="ECO:0000256" key="8">
    <source>
        <dbReference type="ARBA" id="ARBA00023033"/>
    </source>
</evidence>
<evidence type="ECO:0000256" key="10">
    <source>
        <dbReference type="PIRSR" id="PIRSR602401-1"/>
    </source>
</evidence>
<evidence type="ECO:0000256" key="1">
    <source>
        <dbReference type="ARBA" id="ARBA00004167"/>
    </source>
</evidence>